<name>A0A914H496_GLORO</name>
<dbReference type="WBParaSite" id="Gr19_v10_g14012.t1">
    <property type="protein sequence ID" value="Gr19_v10_g14012.t1"/>
    <property type="gene ID" value="Gr19_v10_g14012"/>
</dbReference>
<proteinExistence type="predicted"/>
<dbReference type="Proteomes" id="UP000887572">
    <property type="component" value="Unplaced"/>
</dbReference>
<protein>
    <submittedName>
        <fullName evidence="2">Uncharacterized protein</fullName>
    </submittedName>
</protein>
<organism evidence="1 2">
    <name type="scientific">Globodera rostochiensis</name>
    <name type="common">Golden nematode worm</name>
    <name type="synonym">Heterodera rostochiensis</name>
    <dbReference type="NCBI Taxonomy" id="31243"/>
    <lineage>
        <taxon>Eukaryota</taxon>
        <taxon>Metazoa</taxon>
        <taxon>Ecdysozoa</taxon>
        <taxon>Nematoda</taxon>
        <taxon>Chromadorea</taxon>
        <taxon>Rhabditida</taxon>
        <taxon>Tylenchina</taxon>
        <taxon>Tylenchomorpha</taxon>
        <taxon>Tylenchoidea</taxon>
        <taxon>Heteroderidae</taxon>
        <taxon>Heteroderinae</taxon>
        <taxon>Globodera</taxon>
    </lineage>
</organism>
<sequence length="280" mass="31253">MAALPAAARASLTRTSLAAHLQRVRSAVQLGWECREKMEDLKAIPCGSHLGSCTGQVVRLLPSDKKLTVLLICTGGFENCAFLPAEVQSAQNFEELSSGGVYQISCIIASSFVQIDNMFACVVGDLQNKRADLYVHGVSILEKIGALKQNDQVKLARCYSRIDDECLTIYASVDNLAPMNRSFVLEKVLETPVKRKCQDHGDEPAYGQIFIVDTAQAMNALKQANAGVDFQLLRTVLENKSIEDKGIMYQEPMKWQLFMYLEQTVKYQMLKLWFENAERS</sequence>
<evidence type="ECO:0000313" key="2">
    <source>
        <dbReference type="WBParaSite" id="Gr19_v10_g14012.t1"/>
    </source>
</evidence>
<evidence type="ECO:0000313" key="1">
    <source>
        <dbReference type="Proteomes" id="UP000887572"/>
    </source>
</evidence>
<dbReference type="AlphaFoldDB" id="A0A914H496"/>
<keyword evidence="1" id="KW-1185">Reference proteome</keyword>
<reference evidence="2" key="1">
    <citation type="submission" date="2022-11" db="UniProtKB">
        <authorList>
            <consortium name="WormBaseParasite"/>
        </authorList>
    </citation>
    <scope>IDENTIFICATION</scope>
</reference>
<accession>A0A914H496</accession>